<protein>
    <submittedName>
        <fullName evidence="1">Uncharacterized protein</fullName>
    </submittedName>
</protein>
<organism evidence="1">
    <name type="scientific">viral metagenome</name>
    <dbReference type="NCBI Taxonomy" id="1070528"/>
    <lineage>
        <taxon>unclassified sequences</taxon>
        <taxon>metagenomes</taxon>
        <taxon>organismal metagenomes</taxon>
    </lineage>
</organism>
<reference evidence="1" key="1">
    <citation type="journal article" date="2020" name="Nature">
        <title>Giant virus diversity and host interactions through global metagenomics.</title>
        <authorList>
            <person name="Schulz F."/>
            <person name="Roux S."/>
            <person name="Paez-Espino D."/>
            <person name="Jungbluth S."/>
            <person name="Walsh D.A."/>
            <person name="Denef V.J."/>
            <person name="McMahon K.D."/>
            <person name="Konstantinidis K.T."/>
            <person name="Eloe-Fadrosh E.A."/>
            <person name="Kyrpides N.C."/>
            <person name="Woyke T."/>
        </authorList>
    </citation>
    <scope>NUCLEOTIDE SEQUENCE</scope>
    <source>
        <strain evidence="1">GVMAG-M-3300010354-11</strain>
    </source>
</reference>
<sequence>MQMIIFVFIILLVLLTLLSTFGGSIRPKETYEEVTNVYVDQPNNDQYMSEQQPYENNTEEFIASPPFSSMPPAQFKSVDQLSIDSLSRMTPSPSPIAVNLLNNYSPSPSPLFSTPAPAQIGRETFYEELSAADMASSTMPQQDMTTVQENVNDMDVPKIEMFVQPFDKDEKHATL</sequence>
<name>A0A6C0BEW0_9ZZZZ</name>
<evidence type="ECO:0000313" key="1">
    <source>
        <dbReference type="EMBL" id="QHS90837.1"/>
    </source>
</evidence>
<proteinExistence type="predicted"/>
<dbReference type="EMBL" id="MN739149">
    <property type="protein sequence ID" value="QHS90837.1"/>
    <property type="molecule type" value="Genomic_DNA"/>
</dbReference>
<dbReference type="AlphaFoldDB" id="A0A6C0BEW0"/>
<accession>A0A6C0BEW0</accession>